<dbReference type="SMART" id="SM00517">
    <property type="entry name" value="PolyA"/>
    <property type="match status" value="2"/>
</dbReference>
<dbReference type="Gene3D" id="1.10.1900.10">
    <property type="entry name" value="c-terminal domain of poly(a) binding protein"/>
    <property type="match status" value="2"/>
</dbReference>
<dbReference type="Pfam" id="PF00658">
    <property type="entry name" value="MLLE"/>
    <property type="match status" value="2"/>
</dbReference>
<organism evidence="3 4">
    <name type="scientific">Panagrolaimus davidi</name>
    <dbReference type="NCBI Taxonomy" id="227884"/>
    <lineage>
        <taxon>Eukaryota</taxon>
        <taxon>Metazoa</taxon>
        <taxon>Ecdysozoa</taxon>
        <taxon>Nematoda</taxon>
        <taxon>Chromadorea</taxon>
        <taxon>Rhabditida</taxon>
        <taxon>Tylenchina</taxon>
        <taxon>Panagrolaimomorpha</taxon>
        <taxon>Panagrolaimoidea</taxon>
        <taxon>Panagrolaimidae</taxon>
        <taxon>Panagrolaimus</taxon>
    </lineage>
</organism>
<name>A0A914Q116_9BILA</name>
<evidence type="ECO:0000256" key="1">
    <source>
        <dbReference type="SAM" id="MobiDB-lite"/>
    </source>
</evidence>
<feature type="domain" description="PABC" evidence="2">
    <location>
        <begin position="79"/>
        <end position="157"/>
    </location>
</feature>
<dbReference type="GO" id="GO:0090263">
    <property type="term" value="P:positive regulation of canonical Wnt signaling pathway"/>
    <property type="evidence" value="ECO:0007669"/>
    <property type="project" value="TreeGrafter"/>
</dbReference>
<dbReference type="GO" id="GO:0034450">
    <property type="term" value="F:ubiquitin-ubiquitin ligase activity"/>
    <property type="evidence" value="ECO:0007669"/>
    <property type="project" value="TreeGrafter"/>
</dbReference>
<protein>
    <submittedName>
        <fullName evidence="4">PABC domain-containing protein</fullName>
    </submittedName>
</protein>
<dbReference type="GO" id="GO:0003723">
    <property type="term" value="F:RNA binding"/>
    <property type="evidence" value="ECO:0007669"/>
    <property type="project" value="InterPro"/>
</dbReference>
<dbReference type="WBParaSite" id="PDA_v2.g24863.t1">
    <property type="protein sequence ID" value="PDA_v2.g24863.t1"/>
    <property type="gene ID" value="PDA_v2.g24863"/>
</dbReference>
<evidence type="ECO:0000313" key="3">
    <source>
        <dbReference type="Proteomes" id="UP000887578"/>
    </source>
</evidence>
<dbReference type="GO" id="GO:0000209">
    <property type="term" value="P:protein polyubiquitination"/>
    <property type="evidence" value="ECO:0007669"/>
    <property type="project" value="TreeGrafter"/>
</dbReference>
<evidence type="ECO:0000313" key="4">
    <source>
        <dbReference type="WBParaSite" id="PDA_v2.g24863.t1"/>
    </source>
</evidence>
<reference evidence="4" key="1">
    <citation type="submission" date="2022-11" db="UniProtKB">
        <authorList>
            <consortium name="WormBaseParasite"/>
        </authorList>
    </citation>
    <scope>IDENTIFICATION</scope>
</reference>
<sequence>MGINTIEDNQVHRHRGPMRSQFQGGQRPTRMPMQGQPGTVRPNMPSKADQQQYYQQYNPAAAQQKQQMSQQPIRQPVGQEPLSTHLLAQASDAVQKQIIGERLFPLISRIATNDDVGKITGMMLHLENSELLVILENDNMLKSKVAEVTAVLHESEEDGPMRPHFQGSQRPTRMPMQGQPGTVHPNMPPIARQQQYNPDAAQQQPQMSQQPIRQPVGPLSTHLLAQASDAEQKQIIGERLLPLISRIAANEDVGKITGMLLQLDNSELWLILKNDDMLKSKVAEATAVLHGSQKEPQRD</sequence>
<dbReference type="PROSITE" id="PS51309">
    <property type="entry name" value="PABC"/>
    <property type="match status" value="2"/>
</dbReference>
<accession>A0A914Q116</accession>
<dbReference type="AlphaFoldDB" id="A0A914Q116"/>
<dbReference type="PANTHER" id="PTHR46276">
    <property type="entry name" value="E3 UBIQUITIN-PROTEIN LIGASE UBR5"/>
    <property type="match status" value="1"/>
</dbReference>
<dbReference type="GO" id="GO:0005737">
    <property type="term" value="C:cytoplasm"/>
    <property type="evidence" value="ECO:0007669"/>
    <property type="project" value="TreeGrafter"/>
</dbReference>
<dbReference type="InterPro" id="IPR036053">
    <property type="entry name" value="PABP-dom"/>
</dbReference>
<feature type="domain" description="PABC" evidence="2">
    <location>
        <begin position="216"/>
        <end position="294"/>
    </location>
</feature>
<keyword evidence="3" id="KW-1185">Reference proteome</keyword>
<dbReference type="Proteomes" id="UP000887578">
    <property type="component" value="Unplaced"/>
</dbReference>
<dbReference type="SUPFAM" id="SSF63570">
    <property type="entry name" value="PABC (PABP) domain"/>
    <property type="match status" value="2"/>
</dbReference>
<feature type="region of interest" description="Disordered" evidence="1">
    <location>
        <begin position="1"/>
        <end position="50"/>
    </location>
</feature>
<evidence type="ECO:0000259" key="2">
    <source>
        <dbReference type="PROSITE" id="PS51309"/>
    </source>
</evidence>
<proteinExistence type="predicted"/>
<feature type="region of interest" description="Disordered" evidence="1">
    <location>
        <begin position="153"/>
        <end position="214"/>
    </location>
</feature>
<dbReference type="GO" id="GO:0005634">
    <property type="term" value="C:nucleus"/>
    <property type="evidence" value="ECO:0007669"/>
    <property type="project" value="TreeGrafter"/>
</dbReference>
<dbReference type="InterPro" id="IPR002004">
    <property type="entry name" value="PABP_HYD_C"/>
</dbReference>
<feature type="compositionally biased region" description="Low complexity" evidence="1">
    <location>
        <begin position="193"/>
        <end position="214"/>
    </location>
</feature>
<dbReference type="PANTHER" id="PTHR46276:SF1">
    <property type="entry name" value="E3 UBIQUITIN-PROTEIN LIGASE UBR5"/>
    <property type="match status" value="1"/>
</dbReference>